<name>A0A6G1F191_9ORYZ</name>
<evidence type="ECO:0000313" key="1">
    <source>
        <dbReference type="EMBL" id="KAF0930641.1"/>
    </source>
</evidence>
<accession>A0A6G1F191</accession>
<dbReference type="AlphaFoldDB" id="A0A6G1F191"/>
<organism evidence="1 2">
    <name type="scientific">Oryza meyeriana var. granulata</name>
    <dbReference type="NCBI Taxonomy" id="110450"/>
    <lineage>
        <taxon>Eukaryota</taxon>
        <taxon>Viridiplantae</taxon>
        <taxon>Streptophyta</taxon>
        <taxon>Embryophyta</taxon>
        <taxon>Tracheophyta</taxon>
        <taxon>Spermatophyta</taxon>
        <taxon>Magnoliopsida</taxon>
        <taxon>Liliopsida</taxon>
        <taxon>Poales</taxon>
        <taxon>Poaceae</taxon>
        <taxon>BOP clade</taxon>
        <taxon>Oryzoideae</taxon>
        <taxon>Oryzeae</taxon>
        <taxon>Oryzinae</taxon>
        <taxon>Oryza</taxon>
        <taxon>Oryza meyeriana</taxon>
    </lineage>
</organism>
<evidence type="ECO:0000313" key="2">
    <source>
        <dbReference type="Proteomes" id="UP000479710"/>
    </source>
</evidence>
<comment type="caution">
    <text evidence="1">The sequence shown here is derived from an EMBL/GenBank/DDBJ whole genome shotgun (WGS) entry which is preliminary data.</text>
</comment>
<gene>
    <name evidence="1" type="ORF">E2562_033831</name>
</gene>
<sequence length="139" mass="15250">MVGIIPMSTTRTPYLYLAATVCHYIEMVEGDARVVKERPDTPSFVAYCTFNRLLSEATLIGSNIPSVGSGMDEMILNVFYATIRSPPFHCCRSRYKRQLHLSSVLLPSASRSSPSPSVLPITIPLVPSPACIPIALNQH</sequence>
<dbReference type="Proteomes" id="UP000479710">
    <property type="component" value="Unassembled WGS sequence"/>
</dbReference>
<proteinExistence type="predicted"/>
<keyword evidence="2" id="KW-1185">Reference proteome</keyword>
<dbReference type="EMBL" id="SPHZ02000002">
    <property type="protein sequence ID" value="KAF0930641.1"/>
    <property type="molecule type" value="Genomic_DNA"/>
</dbReference>
<protein>
    <submittedName>
        <fullName evidence="1">Uncharacterized protein</fullName>
    </submittedName>
</protein>
<reference evidence="1 2" key="1">
    <citation type="submission" date="2019-11" db="EMBL/GenBank/DDBJ databases">
        <title>Whole genome sequence of Oryza granulata.</title>
        <authorList>
            <person name="Li W."/>
        </authorList>
    </citation>
    <scope>NUCLEOTIDE SEQUENCE [LARGE SCALE GENOMIC DNA]</scope>
    <source>
        <strain evidence="2">cv. Menghai</strain>
        <tissue evidence="1">Leaf</tissue>
    </source>
</reference>